<keyword evidence="7 9" id="KW-0030">Aminoacyl-tRNA synthetase</keyword>
<dbReference type="PANTHER" id="PTHR11766:SF1">
    <property type="entry name" value="TYROSINE--TRNA LIGASE"/>
    <property type="match status" value="1"/>
</dbReference>
<keyword evidence="1 9" id="KW-0963">Cytoplasm</keyword>
<dbReference type="PROSITE" id="PS00178">
    <property type="entry name" value="AA_TRNA_LIGASE_I"/>
    <property type="match status" value="1"/>
</dbReference>
<evidence type="ECO:0000256" key="7">
    <source>
        <dbReference type="ARBA" id="ARBA00023146"/>
    </source>
</evidence>
<comment type="similarity">
    <text evidence="9">Belongs to the class-I aminoacyl-tRNA synthetase family. TyrS type 2 subfamily.</text>
</comment>
<evidence type="ECO:0000256" key="6">
    <source>
        <dbReference type="ARBA" id="ARBA00022917"/>
    </source>
</evidence>
<comment type="caution">
    <text evidence="12">The sequence shown here is derived from an EMBL/GenBank/DDBJ whole genome shotgun (WGS) entry which is preliminary data.</text>
</comment>
<evidence type="ECO:0000256" key="2">
    <source>
        <dbReference type="ARBA" id="ARBA00022598"/>
    </source>
</evidence>
<comment type="catalytic activity">
    <reaction evidence="8 9">
        <text>tRNA(Tyr) + L-tyrosine + ATP = L-tyrosyl-tRNA(Tyr) + AMP + diphosphate + H(+)</text>
        <dbReference type="Rhea" id="RHEA:10220"/>
        <dbReference type="Rhea" id="RHEA-COMP:9706"/>
        <dbReference type="Rhea" id="RHEA-COMP:9707"/>
        <dbReference type="ChEBI" id="CHEBI:15378"/>
        <dbReference type="ChEBI" id="CHEBI:30616"/>
        <dbReference type="ChEBI" id="CHEBI:33019"/>
        <dbReference type="ChEBI" id="CHEBI:58315"/>
        <dbReference type="ChEBI" id="CHEBI:78442"/>
        <dbReference type="ChEBI" id="CHEBI:78536"/>
        <dbReference type="ChEBI" id="CHEBI:456215"/>
        <dbReference type="EC" id="6.1.1.1"/>
    </reaction>
</comment>
<dbReference type="GO" id="GO:0004831">
    <property type="term" value="F:tyrosine-tRNA ligase activity"/>
    <property type="evidence" value="ECO:0007669"/>
    <property type="project" value="UniProtKB-EC"/>
</dbReference>
<protein>
    <recommendedName>
        <fullName evidence="9">Tyrosine--tRNA ligase</fullName>
        <ecNumber evidence="9">6.1.1.1</ecNumber>
    </recommendedName>
    <alternativeName>
        <fullName evidence="9">Tyrosyl-tRNA synthetase</fullName>
        <shortName evidence="9">TyrRS</shortName>
    </alternativeName>
</protein>
<comment type="function">
    <text evidence="9">Catalyzes the attachment of tyrosine to tRNA(Tyr) in a two-step reaction: tyrosine is first activated by ATP to form Tyr-AMP and then transferred to the acceptor end of tRNA(Tyr).</text>
</comment>
<feature type="short sequence motif" description="'HIGH' region" evidence="9">
    <location>
        <begin position="56"/>
        <end position="65"/>
    </location>
</feature>
<dbReference type="InterPro" id="IPR024088">
    <property type="entry name" value="Tyr-tRNA-ligase_bac-type"/>
</dbReference>
<dbReference type="CDD" id="cd00805">
    <property type="entry name" value="TyrRS_core"/>
    <property type="match status" value="1"/>
</dbReference>
<evidence type="ECO:0000313" key="13">
    <source>
        <dbReference type="Proteomes" id="UP001597106"/>
    </source>
</evidence>
<feature type="domain" description="RNA-binding S4" evidence="11">
    <location>
        <begin position="350"/>
        <end position="410"/>
    </location>
</feature>
<dbReference type="PRINTS" id="PR01040">
    <property type="entry name" value="TRNASYNTHTYR"/>
</dbReference>
<dbReference type="Gene3D" id="1.10.240.10">
    <property type="entry name" value="Tyrosyl-Transfer RNA Synthetase"/>
    <property type="match status" value="1"/>
</dbReference>
<evidence type="ECO:0000256" key="10">
    <source>
        <dbReference type="PROSITE-ProRule" id="PRU00182"/>
    </source>
</evidence>
<dbReference type="SUPFAM" id="SSF52374">
    <property type="entry name" value="Nucleotidylyl transferase"/>
    <property type="match status" value="1"/>
</dbReference>
<dbReference type="InterPro" id="IPR002942">
    <property type="entry name" value="S4_RNA-bd"/>
</dbReference>
<organism evidence="12 13">
    <name type="scientific">Methylophilus glucosoxydans</name>
    <dbReference type="NCBI Taxonomy" id="752553"/>
    <lineage>
        <taxon>Bacteria</taxon>
        <taxon>Pseudomonadati</taxon>
        <taxon>Pseudomonadota</taxon>
        <taxon>Betaproteobacteria</taxon>
        <taxon>Nitrosomonadales</taxon>
        <taxon>Methylophilaceae</taxon>
        <taxon>Methylophilus</taxon>
    </lineage>
</organism>
<evidence type="ECO:0000256" key="8">
    <source>
        <dbReference type="ARBA" id="ARBA00048248"/>
    </source>
</evidence>
<dbReference type="EMBL" id="JBHTJW010000001">
    <property type="protein sequence ID" value="MFD0928226.1"/>
    <property type="molecule type" value="Genomic_DNA"/>
</dbReference>
<dbReference type="Proteomes" id="UP001597106">
    <property type="component" value="Unassembled WGS sequence"/>
</dbReference>
<evidence type="ECO:0000256" key="5">
    <source>
        <dbReference type="ARBA" id="ARBA00022884"/>
    </source>
</evidence>
<dbReference type="Pfam" id="PF01479">
    <property type="entry name" value="S4"/>
    <property type="match status" value="1"/>
</dbReference>
<dbReference type="InterPro" id="IPR002305">
    <property type="entry name" value="aa-tRNA-synth_Ic"/>
</dbReference>
<comment type="subunit">
    <text evidence="9">Homodimer.</text>
</comment>
<keyword evidence="4 9" id="KW-0067">ATP-binding</keyword>
<evidence type="ECO:0000256" key="9">
    <source>
        <dbReference type="HAMAP-Rule" id="MF_02007"/>
    </source>
</evidence>
<gene>
    <name evidence="9 12" type="primary">tyrS</name>
    <name evidence="12" type="ORF">ACFQ1T_00400</name>
</gene>
<dbReference type="EC" id="6.1.1.1" evidence="9"/>
<dbReference type="SMART" id="SM00363">
    <property type="entry name" value="S4"/>
    <property type="match status" value="1"/>
</dbReference>
<dbReference type="InterPro" id="IPR036986">
    <property type="entry name" value="S4_RNA-bd_sf"/>
</dbReference>
<keyword evidence="5 10" id="KW-0694">RNA-binding</keyword>
<dbReference type="PROSITE" id="PS50889">
    <property type="entry name" value="S4"/>
    <property type="match status" value="1"/>
</dbReference>
<comment type="subcellular location">
    <subcellularLocation>
        <location evidence="9">Cytoplasm</location>
    </subcellularLocation>
</comment>
<dbReference type="Pfam" id="PF00579">
    <property type="entry name" value="tRNA-synt_1b"/>
    <property type="match status" value="1"/>
</dbReference>
<dbReference type="HAMAP" id="MF_02007">
    <property type="entry name" value="Tyr_tRNA_synth_type2"/>
    <property type="match status" value="1"/>
</dbReference>
<evidence type="ECO:0000259" key="11">
    <source>
        <dbReference type="SMART" id="SM00363"/>
    </source>
</evidence>
<dbReference type="InterPro" id="IPR001412">
    <property type="entry name" value="aa-tRNA-synth_I_CS"/>
</dbReference>
<name>A0ABW3GHF3_9PROT</name>
<dbReference type="InterPro" id="IPR024108">
    <property type="entry name" value="Tyr-tRNA-ligase_bac_2"/>
</dbReference>
<proteinExistence type="inferred from homology"/>
<dbReference type="InterPro" id="IPR002307">
    <property type="entry name" value="Tyr-tRNA-ligase"/>
</dbReference>
<evidence type="ECO:0000256" key="3">
    <source>
        <dbReference type="ARBA" id="ARBA00022741"/>
    </source>
</evidence>
<accession>A0ABW3GHF3</accession>
<reference evidence="13" key="1">
    <citation type="journal article" date="2019" name="Int. J. Syst. Evol. Microbiol.">
        <title>The Global Catalogue of Microorganisms (GCM) 10K type strain sequencing project: providing services to taxonomists for standard genome sequencing and annotation.</title>
        <authorList>
            <consortium name="The Broad Institute Genomics Platform"/>
            <consortium name="The Broad Institute Genome Sequencing Center for Infectious Disease"/>
            <person name="Wu L."/>
            <person name="Ma J."/>
        </authorList>
    </citation>
    <scope>NUCLEOTIDE SEQUENCE [LARGE SCALE GENOMIC DNA]</scope>
    <source>
        <strain evidence="13">CCUG 59685</strain>
    </source>
</reference>
<keyword evidence="2 9" id="KW-0436">Ligase</keyword>
<dbReference type="Gene3D" id="3.40.50.620">
    <property type="entry name" value="HUPs"/>
    <property type="match status" value="1"/>
</dbReference>
<evidence type="ECO:0000256" key="1">
    <source>
        <dbReference type="ARBA" id="ARBA00022490"/>
    </source>
</evidence>
<sequence length="412" mass="44969">MTDTKQPSSEVPALSPEIAKALAIIKRGADELLIEQELVEKLKTGKPLRVKAGFDPTAPDLHLGHTVLINKLRQLQDLGHQILFLIGDFTGMIGDPTGKSATRPPLTVEQVKANADTYAAQVFKILDPAKTEIVFNSNWLSELGAAGMIKLAASHTVARMLERDDFSKRFKGNQPIAIHEFLYPLLQGYDSVALQADLELGGTDQKFNLLMGRELQKQAGQSQQCVLMMPLLEGLDGVNKMSKSLGNYIGISEVPETIFAKIMSISDELMWRYIDLLSFATLETIAEWKAQVASGENPRNIKVGFAQEIVARFHGQAAAEKALQDFQTRAKGGIPDDVPEVEVTIEGESIGISQLLKQAGLVESTSEAMRAVQQGGVKLDSVKVDDKNLPLTKGVTVIAQVGKRKFAKITIR</sequence>
<dbReference type="PANTHER" id="PTHR11766">
    <property type="entry name" value="TYROSYL-TRNA SYNTHETASE"/>
    <property type="match status" value="1"/>
</dbReference>
<dbReference type="SUPFAM" id="SSF55174">
    <property type="entry name" value="Alpha-L RNA-binding motif"/>
    <property type="match status" value="1"/>
</dbReference>
<keyword evidence="6 9" id="KW-0648">Protein biosynthesis</keyword>
<feature type="short sequence motif" description="'KMSKS' region" evidence="9">
    <location>
        <begin position="240"/>
        <end position="244"/>
    </location>
</feature>
<dbReference type="NCBIfam" id="TIGR00234">
    <property type="entry name" value="tyrS"/>
    <property type="match status" value="1"/>
</dbReference>
<dbReference type="RefSeq" id="WP_379073371.1">
    <property type="nucleotide sequence ID" value="NZ_JBHTJW010000001.1"/>
</dbReference>
<keyword evidence="3 9" id="KW-0547">Nucleotide-binding</keyword>
<feature type="binding site" evidence="9">
    <location>
        <position position="243"/>
    </location>
    <ligand>
        <name>ATP</name>
        <dbReference type="ChEBI" id="CHEBI:30616"/>
    </ligand>
</feature>
<dbReference type="InterPro" id="IPR014729">
    <property type="entry name" value="Rossmann-like_a/b/a_fold"/>
</dbReference>
<evidence type="ECO:0000313" key="12">
    <source>
        <dbReference type="EMBL" id="MFD0928226.1"/>
    </source>
</evidence>
<evidence type="ECO:0000256" key="4">
    <source>
        <dbReference type="ARBA" id="ARBA00022840"/>
    </source>
</evidence>
<dbReference type="CDD" id="cd00165">
    <property type="entry name" value="S4"/>
    <property type="match status" value="1"/>
</dbReference>
<keyword evidence="13" id="KW-1185">Reference proteome</keyword>
<dbReference type="Gene3D" id="3.10.290.10">
    <property type="entry name" value="RNA-binding S4 domain"/>
    <property type="match status" value="1"/>
</dbReference>